<feature type="signal peptide" evidence="10">
    <location>
        <begin position="1"/>
        <end position="25"/>
    </location>
</feature>
<dbReference type="PANTHER" id="PTHR34876">
    <property type="match status" value="1"/>
</dbReference>
<evidence type="ECO:0000256" key="5">
    <source>
        <dbReference type="ARBA" id="ARBA00023277"/>
    </source>
</evidence>
<dbReference type="PIRSF" id="PIRSF001100">
    <property type="entry name" value="Beta_cellobiohydrolase"/>
    <property type="match status" value="1"/>
</dbReference>
<dbReference type="PANTHER" id="PTHR34876:SF4">
    <property type="entry name" value="1,4-BETA-D-GLUCAN CELLOBIOHYDROLASE C-RELATED"/>
    <property type="match status" value="1"/>
</dbReference>
<keyword evidence="2 10" id="KW-0378">Hydrolase</keyword>
<organism evidence="12 13">
    <name type="scientific">Nocardioides oceani</name>
    <dbReference type="NCBI Taxonomy" id="3058369"/>
    <lineage>
        <taxon>Bacteria</taxon>
        <taxon>Bacillati</taxon>
        <taxon>Actinomycetota</taxon>
        <taxon>Actinomycetes</taxon>
        <taxon>Propionibacteriales</taxon>
        <taxon>Nocardioidaceae</taxon>
        <taxon>Nocardioides</taxon>
    </lineage>
</organism>
<accession>A0ABT8FCC7</accession>
<feature type="compositionally biased region" description="Low complexity" evidence="11">
    <location>
        <begin position="36"/>
        <end position="64"/>
    </location>
</feature>
<evidence type="ECO:0000256" key="11">
    <source>
        <dbReference type="SAM" id="MobiDB-lite"/>
    </source>
</evidence>
<evidence type="ECO:0000256" key="3">
    <source>
        <dbReference type="ARBA" id="ARBA00023001"/>
    </source>
</evidence>
<dbReference type="EC" id="3.2.1.-" evidence="10"/>
<feature type="active site" evidence="8">
    <location>
        <position position="142"/>
    </location>
</feature>
<dbReference type="Pfam" id="PF01341">
    <property type="entry name" value="Glyco_hydro_6"/>
    <property type="match status" value="1"/>
</dbReference>
<dbReference type="Gene3D" id="3.20.20.40">
    <property type="entry name" value="1, 4-beta cellobiohydrolase"/>
    <property type="match status" value="1"/>
</dbReference>
<keyword evidence="7 10" id="KW-0624">Polysaccharide degradation</keyword>
<protein>
    <recommendedName>
        <fullName evidence="10">Glucanase</fullName>
        <ecNumber evidence="10">3.2.1.-</ecNumber>
    </recommendedName>
</protein>
<evidence type="ECO:0000256" key="7">
    <source>
        <dbReference type="ARBA" id="ARBA00023326"/>
    </source>
</evidence>
<evidence type="ECO:0000256" key="10">
    <source>
        <dbReference type="RuleBase" id="RU361186"/>
    </source>
</evidence>
<dbReference type="InterPro" id="IPR036434">
    <property type="entry name" value="Beta_cellobiohydrolase_sf"/>
</dbReference>
<gene>
    <name evidence="12" type="ORF">QWY28_05220</name>
</gene>
<dbReference type="GO" id="GO:0016787">
    <property type="term" value="F:hydrolase activity"/>
    <property type="evidence" value="ECO:0007669"/>
    <property type="project" value="UniProtKB-KW"/>
</dbReference>
<sequence length="356" mass="36650">MLPRSLRAHVLALLTAAAVAVTASATLDPEQAVAGPQAAASPATSSAPPSVTSPTAAPAAAPAGRATDPLRTRALFVDDRMPAVLEGESRHAPIAKKAQALWLGIDYYPTDRVRGIVQEYVGRAAAARRTPVLVAYSIPDRDCGQHSSGGAADAAAYKAWIKEVAAGIGSTKPMVVVEPDAIPFIGSPGCADADEHLALLRFAVKRLAAAGAWVYLDAGHSAWPADGRALLLKRAGVGLARGFATNVSNFRSLADELAYGALLRKELRALGVTGVKQVVDTSRNGAKQPVTGDVINPTWARVGKAPTMVLAGGLDATLWVKHPGESDGAVNGGAAAGRWCDLLADRLLGLPETSGC</sequence>
<evidence type="ECO:0000313" key="12">
    <source>
        <dbReference type="EMBL" id="MDN4172333.1"/>
    </source>
</evidence>
<keyword evidence="5 10" id="KW-0119">Carbohydrate metabolism</keyword>
<keyword evidence="6 10" id="KW-0326">Glycosidase</keyword>
<dbReference type="SUPFAM" id="SSF51989">
    <property type="entry name" value="Glycosyl hydrolases family 6, cellulases"/>
    <property type="match status" value="1"/>
</dbReference>
<dbReference type="InterPro" id="IPR001524">
    <property type="entry name" value="Glyco_hydro_6_CS"/>
</dbReference>
<reference evidence="12" key="1">
    <citation type="submission" date="2023-06" db="EMBL/GenBank/DDBJ databases">
        <title>Draft genome sequence of Nocardioides sp. SOB77.</title>
        <authorList>
            <person name="Zhang G."/>
        </authorList>
    </citation>
    <scope>NUCLEOTIDE SEQUENCE</scope>
    <source>
        <strain evidence="12">SOB77</strain>
    </source>
</reference>
<feature type="active site" description="Proton donor" evidence="9">
    <location>
        <position position="180"/>
    </location>
</feature>
<evidence type="ECO:0000256" key="1">
    <source>
        <dbReference type="ARBA" id="ARBA00022729"/>
    </source>
</evidence>
<evidence type="ECO:0000313" key="13">
    <source>
        <dbReference type="Proteomes" id="UP001168620"/>
    </source>
</evidence>
<evidence type="ECO:0000256" key="8">
    <source>
        <dbReference type="PROSITE-ProRule" id="PRU10056"/>
    </source>
</evidence>
<evidence type="ECO:0000256" key="9">
    <source>
        <dbReference type="PROSITE-ProRule" id="PRU10057"/>
    </source>
</evidence>
<keyword evidence="1 10" id="KW-0732">Signal</keyword>
<dbReference type="PROSITE" id="PS00655">
    <property type="entry name" value="GLYCOSYL_HYDROL_F6_1"/>
    <property type="match status" value="1"/>
</dbReference>
<feature type="region of interest" description="Disordered" evidence="11">
    <location>
        <begin position="36"/>
        <end position="65"/>
    </location>
</feature>
<keyword evidence="3 10" id="KW-0136">Cellulose degradation</keyword>
<keyword evidence="13" id="KW-1185">Reference proteome</keyword>
<name>A0ABT8FCC7_9ACTN</name>
<comment type="caution">
    <text evidence="12">The sequence shown here is derived from an EMBL/GenBank/DDBJ whole genome shotgun (WGS) entry which is preliminary data.</text>
</comment>
<keyword evidence="4" id="KW-1015">Disulfide bond</keyword>
<dbReference type="PROSITE" id="PS00656">
    <property type="entry name" value="GLYCOSYL_HYDROL_F6_2"/>
    <property type="match status" value="1"/>
</dbReference>
<evidence type="ECO:0000256" key="2">
    <source>
        <dbReference type="ARBA" id="ARBA00022801"/>
    </source>
</evidence>
<evidence type="ECO:0000256" key="6">
    <source>
        <dbReference type="ARBA" id="ARBA00023295"/>
    </source>
</evidence>
<comment type="similarity">
    <text evidence="10">Belongs to the glycosyl hydrolase family 6.</text>
</comment>
<dbReference type="InterPro" id="IPR016288">
    <property type="entry name" value="Beta_cellobiohydrolase"/>
</dbReference>
<dbReference type="RefSeq" id="WP_300951226.1">
    <property type="nucleotide sequence ID" value="NZ_JAUHJQ010000001.1"/>
</dbReference>
<dbReference type="EMBL" id="JAUHJQ010000001">
    <property type="protein sequence ID" value="MDN4172333.1"/>
    <property type="molecule type" value="Genomic_DNA"/>
</dbReference>
<dbReference type="PRINTS" id="PR00733">
    <property type="entry name" value="GLHYDRLASE6"/>
</dbReference>
<evidence type="ECO:0000256" key="4">
    <source>
        <dbReference type="ARBA" id="ARBA00023157"/>
    </source>
</evidence>
<proteinExistence type="inferred from homology"/>
<dbReference type="Proteomes" id="UP001168620">
    <property type="component" value="Unassembled WGS sequence"/>
</dbReference>
<feature type="chain" id="PRO_5044969122" description="Glucanase" evidence="10">
    <location>
        <begin position="26"/>
        <end position="356"/>
    </location>
</feature>